<dbReference type="Pfam" id="PF05655">
    <property type="entry name" value="AvrD"/>
    <property type="match status" value="2"/>
</dbReference>
<dbReference type="EMBL" id="BAOP01000047">
    <property type="protein sequence ID" value="GAC81846.1"/>
    <property type="molecule type" value="Genomic_DNA"/>
</dbReference>
<protein>
    <recommendedName>
        <fullName evidence="3">Avirulence D protein</fullName>
    </recommendedName>
</protein>
<dbReference type="AlphaFoldDB" id="M3TK36"/>
<dbReference type="InterPro" id="IPR008799">
    <property type="entry name" value="Pseudomon_AvrD"/>
</dbReference>
<organism evidence="1 2">
    <name type="scientific">Gordonia malaquae NBRC 108250</name>
    <dbReference type="NCBI Taxonomy" id="1223542"/>
    <lineage>
        <taxon>Bacteria</taxon>
        <taxon>Bacillati</taxon>
        <taxon>Actinomycetota</taxon>
        <taxon>Actinomycetes</taxon>
        <taxon>Mycobacteriales</taxon>
        <taxon>Gordoniaceae</taxon>
        <taxon>Gordonia</taxon>
    </lineage>
</organism>
<evidence type="ECO:0000313" key="2">
    <source>
        <dbReference type="Proteomes" id="UP000035009"/>
    </source>
</evidence>
<dbReference type="STRING" id="410332.SAMN04488550_0027"/>
<accession>M3TK36</accession>
<keyword evidence="2" id="KW-1185">Reference proteome</keyword>
<name>M3TK36_GORML</name>
<comment type="caution">
    <text evidence="1">The sequence shown here is derived from an EMBL/GenBank/DDBJ whole genome shotgun (WGS) entry which is preliminary data.</text>
</comment>
<dbReference type="OrthoDB" id="4919083at2"/>
<evidence type="ECO:0008006" key="3">
    <source>
        <dbReference type="Google" id="ProtNLM"/>
    </source>
</evidence>
<dbReference type="eggNOG" id="ENOG5033346">
    <property type="taxonomic scope" value="Bacteria"/>
</dbReference>
<proteinExistence type="predicted"/>
<dbReference type="RefSeq" id="WP_008381926.1">
    <property type="nucleotide sequence ID" value="NZ_BAOP01000047.1"/>
</dbReference>
<sequence length="305" mass="32387">MTLTTDSIDQLLGDAAYRYFGDGFRTVGRSLEPLRQSDDPLVYHAHARFSYPDTWSVKSHSSTLVPHLSSVDTLIIATSAAQTVVESALGVPAAAQHVTSVTISAGGSPVENLDMVPFTLRLEPAATDEVHSTVHFTIASMRGSVVVTHPHVVSSTVQADAHTSAHLQPDGAGPLDNHVGIDDIDTSYVRTVTGKATVIATSTGELTMVDALVCSAQLAQVLLYRLDGIDRSHSDTLWMRRLTLASETARNVSVGTEFTPVVTARRTSVVTMGGSLWRSADLELTGFGGLTATCRVAHRLPGATV</sequence>
<gene>
    <name evidence="1" type="ORF">GM1_047_00180</name>
</gene>
<reference evidence="1 2" key="1">
    <citation type="submission" date="2013-02" db="EMBL/GenBank/DDBJ databases">
        <title>Whole genome shotgun sequence of Gordonia malaquae NBRC 108250.</title>
        <authorList>
            <person name="Yoshida I."/>
            <person name="Hosoyama A."/>
            <person name="Tsuchikane K."/>
            <person name="Ando Y."/>
            <person name="Baba S."/>
            <person name="Ohji S."/>
            <person name="Hamada M."/>
            <person name="Tamura T."/>
            <person name="Yamazoe A."/>
            <person name="Yamazaki S."/>
            <person name="Fujita N."/>
        </authorList>
    </citation>
    <scope>NUCLEOTIDE SEQUENCE [LARGE SCALE GENOMIC DNA]</scope>
    <source>
        <strain evidence="1 2">NBRC 108250</strain>
    </source>
</reference>
<dbReference type="Proteomes" id="UP000035009">
    <property type="component" value="Unassembled WGS sequence"/>
</dbReference>
<evidence type="ECO:0000313" key="1">
    <source>
        <dbReference type="EMBL" id="GAC81846.1"/>
    </source>
</evidence>